<dbReference type="GO" id="GO:0005737">
    <property type="term" value="C:cytoplasm"/>
    <property type="evidence" value="ECO:0007669"/>
    <property type="project" value="UniProtKB-SubCell"/>
</dbReference>
<evidence type="ECO:0000256" key="2">
    <source>
        <dbReference type="ARBA" id="ARBA00022605"/>
    </source>
</evidence>
<gene>
    <name evidence="5" type="primary">argD</name>
    <name evidence="6" type="ordered locus">Plabr_1397</name>
</gene>
<dbReference type="PROSITE" id="PS00600">
    <property type="entry name" value="AA_TRANSFER_CLASS_3"/>
    <property type="match status" value="1"/>
</dbReference>
<dbReference type="InterPro" id="IPR015421">
    <property type="entry name" value="PyrdxlP-dep_Trfase_major"/>
</dbReference>
<dbReference type="KEGG" id="pbs:Plabr_1397"/>
<dbReference type="GO" id="GO:0006526">
    <property type="term" value="P:L-arginine biosynthetic process"/>
    <property type="evidence" value="ECO:0007669"/>
    <property type="project" value="UniProtKB-UniRule"/>
</dbReference>
<dbReference type="SUPFAM" id="SSF53383">
    <property type="entry name" value="PLP-dependent transferases"/>
    <property type="match status" value="1"/>
</dbReference>
<sequence length="400" mass="43697">MSTATRSSQETISLFDKYVIPNYRRYPVCLTRGEGSYVWDAEGNRFLDLFPGWGCNILGYSPARVVEAVQEQAARLIHVPNTWFIEQQGEFAEAVCSRSFGKAFFCNSGAEAIEGAIKLARLHTPESKYKIITFQNGFHGRTFAAVTATAQPKYHQGLGPLMAGFQYAPHNDLDAVRELIDDETCGILIEPVQGEGGVNIPAPGFLEGLRELADEHGLVLIFDEVQTGMGRLGTWFGHQHFGVQPDIFTLAKGVAGGVACGGFVCKDEIAPSLRPGMHASTFGGNPLAMAAGVATVQTIEEDNLLEHSKQMSQRFADHFRPLIDELPIVREVRTIGMMIGIDLTVPATPLVQRCMEKGLLINATHDTVVRLLPALNVTADQVDEGAELLINELRTLAEEN</sequence>
<dbReference type="InterPro" id="IPR015424">
    <property type="entry name" value="PyrdxlP-dep_Trfase"/>
</dbReference>
<dbReference type="STRING" id="756272.Plabr_1397"/>
<comment type="pathway">
    <text evidence="5">Amino-acid biosynthesis; L-arginine biosynthesis; N(2)-acetyl-L-ornithine from L-glutamate: step 4/4.</text>
</comment>
<feature type="modified residue" description="N6-(pyridoxal phosphate)lysine" evidence="5">
    <location>
        <position position="252"/>
    </location>
</feature>
<evidence type="ECO:0000313" key="6">
    <source>
        <dbReference type="EMBL" id="ADY59009.1"/>
    </source>
</evidence>
<evidence type="ECO:0000256" key="4">
    <source>
        <dbReference type="ARBA" id="ARBA00022898"/>
    </source>
</evidence>
<reference evidence="7" key="1">
    <citation type="submission" date="2011-02" db="EMBL/GenBank/DDBJ databases">
        <title>The complete genome of Planctomyces brasiliensis DSM 5305.</title>
        <authorList>
            <person name="Lucas S."/>
            <person name="Copeland A."/>
            <person name="Lapidus A."/>
            <person name="Bruce D."/>
            <person name="Goodwin L."/>
            <person name="Pitluck S."/>
            <person name="Kyrpides N."/>
            <person name="Mavromatis K."/>
            <person name="Pagani I."/>
            <person name="Ivanova N."/>
            <person name="Ovchinnikova G."/>
            <person name="Lu M."/>
            <person name="Detter J.C."/>
            <person name="Han C."/>
            <person name="Land M."/>
            <person name="Hauser L."/>
            <person name="Markowitz V."/>
            <person name="Cheng J.-F."/>
            <person name="Hugenholtz P."/>
            <person name="Woyke T."/>
            <person name="Wu D."/>
            <person name="Tindall B."/>
            <person name="Pomrenke H.G."/>
            <person name="Brambilla E."/>
            <person name="Klenk H.-P."/>
            <person name="Eisen J.A."/>
        </authorList>
    </citation>
    <scope>NUCLEOTIDE SEQUENCE [LARGE SCALE GENOMIC DNA]</scope>
    <source>
        <strain evidence="7">ATCC 49424 / DSM 5305 / JCM 21570 / NBRC 103401 / IFAM 1448</strain>
    </source>
</reference>
<comment type="subcellular location">
    <subcellularLocation>
        <location evidence="5">Cytoplasm</location>
    </subcellularLocation>
</comment>
<feature type="binding site" evidence="5">
    <location>
        <begin position="109"/>
        <end position="110"/>
    </location>
    <ligand>
        <name>pyridoxal 5'-phosphate</name>
        <dbReference type="ChEBI" id="CHEBI:597326"/>
    </ligand>
</feature>
<dbReference type="PANTHER" id="PTHR11986">
    <property type="entry name" value="AMINOTRANSFERASE CLASS III"/>
    <property type="match status" value="1"/>
</dbReference>
<dbReference type="CDD" id="cd00610">
    <property type="entry name" value="OAT_like"/>
    <property type="match status" value="1"/>
</dbReference>
<dbReference type="InterPro" id="IPR015422">
    <property type="entry name" value="PyrdxlP-dep_Trfase_small"/>
</dbReference>
<dbReference type="NCBIfam" id="TIGR00707">
    <property type="entry name" value="argD"/>
    <property type="match status" value="1"/>
</dbReference>
<dbReference type="InterPro" id="IPR049704">
    <property type="entry name" value="Aminotrans_3_PPA_site"/>
</dbReference>
<dbReference type="NCBIfam" id="NF002325">
    <property type="entry name" value="PRK01278.1"/>
    <property type="match status" value="1"/>
</dbReference>
<dbReference type="Gene3D" id="3.90.1150.10">
    <property type="entry name" value="Aspartate Aminotransferase, domain 1"/>
    <property type="match status" value="1"/>
</dbReference>
<dbReference type="FunFam" id="3.40.640.10:FF:000004">
    <property type="entry name" value="Acetylornithine aminotransferase"/>
    <property type="match status" value="1"/>
</dbReference>
<dbReference type="OrthoDB" id="9816013at2"/>
<dbReference type="Gene3D" id="3.40.640.10">
    <property type="entry name" value="Type I PLP-dependent aspartate aminotransferase-like (Major domain)"/>
    <property type="match status" value="1"/>
</dbReference>
<comment type="catalytic activity">
    <reaction evidence="5">
        <text>N(2)-acetyl-L-ornithine + 2-oxoglutarate = N-acetyl-L-glutamate 5-semialdehyde + L-glutamate</text>
        <dbReference type="Rhea" id="RHEA:18049"/>
        <dbReference type="ChEBI" id="CHEBI:16810"/>
        <dbReference type="ChEBI" id="CHEBI:29123"/>
        <dbReference type="ChEBI" id="CHEBI:29985"/>
        <dbReference type="ChEBI" id="CHEBI:57805"/>
        <dbReference type="EC" id="2.6.1.11"/>
    </reaction>
</comment>
<dbReference type="InterPro" id="IPR050103">
    <property type="entry name" value="Class-III_PLP-dep_AT"/>
</dbReference>
<comment type="miscellaneous">
    <text evidence="5">May also have succinyldiaminopimelate aminotransferase activity, thus carrying out the corresponding step in lysine biosynthesis.</text>
</comment>
<dbReference type="GO" id="GO:0042802">
    <property type="term" value="F:identical protein binding"/>
    <property type="evidence" value="ECO:0007669"/>
    <property type="project" value="TreeGrafter"/>
</dbReference>
<keyword evidence="4 5" id="KW-0663">Pyridoxal phosphate</keyword>
<keyword evidence="7" id="KW-1185">Reference proteome</keyword>
<dbReference type="GO" id="GO:0030170">
    <property type="term" value="F:pyridoxal phosphate binding"/>
    <property type="evidence" value="ECO:0007669"/>
    <property type="project" value="InterPro"/>
</dbReference>
<dbReference type="HAMAP" id="MF_01107">
    <property type="entry name" value="ArgD_aminotrans_3"/>
    <property type="match status" value="1"/>
</dbReference>
<dbReference type="PIRSF" id="PIRSF000521">
    <property type="entry name" value="Transaminase_4ab_Lys_Orn"/>
    <property type="match status" value="1"/>
</dbReference>
<dbReference type="EC" id="2.6.1.11" evidence="5"/>
<keyword evidence="2 5" id="KW-0028">Amino-acid biosynthesis</keyword>
<dbReference type="EMBL" id="CP002546">
    <property type="protein sequence ID" value="ADY59009.1"/>
    <property type="molecule type" value="Genomic_DNA"/>
</dbReference>
<comment type="cofactor">
    <cofactor evidence="5">
        <name>pyridoxal 5'-phosphate</name>
        <dbReference type="ChEBI" id="CHEBI:597326"/>
    </cofactor>
    <text evidence="5">Binds 1 pyridoxal phosphate per subunit.</text>
</comment>
<dbReference type="InterPro" id="IPR004636">
    <property type="entry name" value="AcOrn/SuccOrn_fam"/>
</dbReference>
<dbReference type="HOGENOM" id="CLU_016922_10_1_0"/>
<protein>
    <recommendedName>
        <fullName evidence="5">Acetylornithine aminotransferase</fullName>
        <shortName evidence="5">ACOAT</shortName>
        <ecNumber evidence="5">2.6.1.11</ecNumber>
    </recommendedName>
</protein>
<comment type="subunit">
    <text evidence="5">Homodimer.</text>
</comment>
<feature type="binding site" evidence="5">
    <location>
        <position position="281"/>
    </location>
    <ligand>
        <name>pyridoxal 5'-phosphate</name>
        <dbReference type="ChEBI" id="CHEBI:597326"/>
    </ligand>
</feature>
<dbReference type="RefSeq" id="WP_013627739.1">
    <property type="nucleotide sequence ID" value="NC_015174.1"/>
</dbReference>
<feature type="binding site" evidence="5">
    <location>
        <begin position="223"/>
        <end position="226"/>
    </location>
    <ligand>
        <name>pyridoxal 5'-phosphate</name>
        <dbReference type="ChEBI" id="CHEBI:597326"/>
    </ligand>
</feature>
<dbReference type="Proteomes" id="UP000006860">
    <property type="component" value="Chromosome"/>
</dbReference>
<dbReference type="AlphaFoldDB" id="F0SPQ0"/>
<comment type="similarity">
    <text evidence="5">Belongs to the class-III pyridoxal-phosphate-dependent aminotransferase family. ArgD subfamily.</text>
</comment>
<name>F0SPQ0_RUBBR</name>
<feature type="binding site" evidence="5">
    <location>
        <position position="280"/>
    </location>
    <ligand>
        <name>N(2)-acetyl-L-ornithine</name>
        <dbReference type="ChEBI" id="CHEBI:57805"/>
    </ligand>
</feature>
<dbReference type="Pfam" id="PF00202">
    <property type="entry name" value="Aminotran_3"/>
    <property type="match status" value="1"/>
</dbReference>
<keyword evidence="1 5" id="KW-0032">Aminotransferase</keyword>
<organism evidence="6 7">
    <name type="scientific">Rubinisphaera brasiliensis (strain ATCC 49424 / DSM 5305 / JCM 21570 / IAM 15109 / NBRC 103401 / IFAM 1448)</name>
    <name type="common">Planctomyces brasiliensis</name>
    <dbReference type="NCBI Taxonomy" id="756272"/>
    <lineage>
        <taxon>Bacteria</taxon>
        <taxon>Pseudomonadati</taxon>
        <taxon>Planctomycetota</taxon>
        <taxon>Planctomycetia</taxon>
        <taxon>Planctomycetales</taxon>
        <taxon>Planctomycetaceae</taxon>
        <taxon>Rubinisphaera</taxon>
    </lineage>
</organism>
<evidence type="ECO:0000256" key="3">
    <source>
        <dbReference type="ARBA" id="ARBA00022679"/>
    </source>
</evidence>
<dbReference type="eggNOG" id="COG4992">
    <property type="taxonomic scope" value="Bacteria"/>
</dbReference>
<accession>F0SPQ0</accession>
<keyword evidence="5" id="KW-0055">Arginine biosynthesis</keyword>
<feature type="binding site" evidence="5">
    <location>
        <position position="141"/>
    </location>
    <ligand>
        <name>N(2)-acetyl-L-ornithine</name>
        <dbReference type="ChEBI" id="CHEBI:57805"/>
    </ligand>
</feature>
<keyword evidence="3 5" id="KW-0808">Transferase</keyword>
<proteinExistence type="inferred from homology"/>
<dbReference type="UniPathway" id="UPA00068">
    <property type="reaction ID" value="UER00109"/>
</dbReference>
<evidence type="ECO:0000256" key="5">
    <source>
        <dbReference type="HAMAP-Rule" id="MF_01107"/>
    </source>
</evidence>
<feature type="binding site" evidence="5">
    <location>
        <position position="138"/>
    </location>
    <ligand>
        <name>pyridoxal 5'-phosphate</name>
        <dbReference type="ChEBI" id="CHEBI:597326"/>
    </ligand>
</feature>
<dbReference type="PANTHER" id="PTHR11986:SF79">
    <property type="entry name" value="ACETYLORNITHINE AMINOTRANSFERASE, MITOCHONDRIAL"/>
    <property type="match status" value="1"/>
</dbReference>
<keyword evidence="5" id="KW-0963">Cytoplasm</keyword>
<evidence type="ECO:0000313" key="7">
    <source>
        <dbReference type="Proteomes" id="UP000006860"/>
    </source>
</evidence>
<evidence type="ECO:0000256" key="1">
    <source>
        <dbReference type="ARBA" id="ARBA00022576"/>
    </source>
</evidence>
<dbReference type="GO" id="GO:0003992">
    <property type="term" value="F:N2-acetyl-L-ornithine:2-oxoglutarate 5-aminotransferase activity"/>
    <property type="evidence" value="ECO:0007669"/>
    <property type="project" value="UniProtKB-UniRule"/>
</dbReference>
<dbReference type="InterPro" id="IPR005814">
    <property type="entry name" value="Aminotrans_3"/>
</dbReference>